<keyword evidence="7" id="KW-1185">Reference proteome</keyword>
<evidence type="ECO:0000256" key="3">
    <source>
        <dbReference type="ARBA" id="ARBA00023274"/>
    </source>
</evidence>
<dbReference type="GO" id="GO:0003735">
    <property type="term" value="F:structural constituent of ribosome"/>
    <property type="evidence" value="ECO:0007669"/>
    <property type="project" value="InterPro"/>
</dbReference>
<evidence type="ECO:0000313" key="6">
    <source>
        <dbReference type="EMBL" id="KAH3669904.1"/>
    </source>
</evidence>
<evidence type="ECO:0000256" key="1">
    <source>
        <dbReference type="ARBA" id="ARBA00007320"/>
    </source>
</evidence>
<dbReference type="Gene3D" id="3.100.10.10">
    <property type="match status" value="1"/>
</dbReference>
<feature type="domain" description="Large ribosomal subunit protein uL15/eL18" evidence="5">
    <location>
        <begin position="96"/>
        <end position="173"/>
    </location>
</feature>
<organism evidence="6 7">
    <name type="scientific">Ogataea polymorpha</name>
    <dbReference type="NCBI Taxonomy" id="460523"/>
    <lineage>
        <taxon>Eukaryota</taxon>
        <taxon>Fungi</taxon>
        <taxon>Dikarya</taxon>
        <taxon>Ascomycota</taxon>
        <taxon>Saccharomycotina</taxon>
        <taxon>Pichiomycetes</taxon>
        <taxon>Pichiales</taxon>
        <taxon>Pichiaceae</taxon>
        <taxon>Ogataea</taxon>
    </lineage>
</organism>
<gene>
    <name evidence="6" type="ORF">OGATHE_002716</name>
</gene>
<keyword evidence="3" id="KW-0687">Ribonucleoprotein</keyword>
<dbReference type="GO" id="GO:0006412">
    <property type="term" value="P:translation"/>
    <property type="evidence" value="ECO:0007669"/>
    <property type="project" value="InterPro"/>
</dbReference>
<evidence type="ECO:0000256" key="2">
    <source>
        <dbReference type="ARBA" id="ARBA00022980"/>
    </source>
</evidence>
<reference evidence="6" key="1">
    <citation type="journal article" date="2021" name="Open Biol.">
        <title>Shared evolutionary footprints suggest mitochondrial oxidative damage underlies multiple complex I losses in fungi.</title>
        <authorList>
            <person name="Schikora-Tamarit M.A."/>
            <person name="Marcet-Houben M."/>
            <person name="Nosek J."/>
            <person name="Gabaldon T."/>
        </authorList>
    </citation>
    <scope>NUCLEOTIDE SEQUENCE</scope>
    <source>
        <strain evidence="6">NCAIM Y.01608</strain>
    </source>
</reference>
<dbReference type="EMBL" id="JAEUBD010000983">
    <property type="protein sequence ID" value="KAH3669904.1"/>
    <property type="molecule type" value="Genomic_DNA"/>
</dbReference>
<dbReference type="PANTHER" id="PTHR12934:SF11">
    <property type="entry name" value="LARGE RIBOSOMAL SUBUNIT PROTEIN UL15M"/>
    <property type="match status" value="1"/>
</dbReference>
<dbReference type="SUPFAM" id="SSF52080">
    <property type="entry name" value="Ribosomal proteins L15p and L18e"/>
    <property type="match status" value="1"/>
</dbReference>
<feature type="compositionally biased region" description="Gly residues" evidence="4">
    <location>
        <begin position="42"/>
        <end position="56"/>
    </location>
</feature>
<dbReference type="AlphaFoldDB" id="A0A9P8T8U3"/>
<evidence type="ECO:0000313" key="7">
    <source>
        <dbReference type="Proteomes" id="UP000788993"/>
    </source>
</evidence>
<comment type="similarity">
    <text evidence="1">Belongs to the universal ribosomal protein uL15 family.</text>
</comment>
<protein>
    <recommendedName>
        <fullName evidence="5">Large ribosomal subunit protein uL15/eL18 domain-containing protein</fullName>
    </recommendedName>
</protein>
<proteinExistence type="inferred from homology"/>
<keyword evidence="2" id="KW-0689">Ribosomal protein</keyword>
<dbReference type="Pfam" id="PF00828">
    <property type="entry name" value="Ribosomal_L27A"/>
    <property type="match status" value="1"/>
</dbReference>
<dbReference type="Proteomes" id="UP000788993">
    <property type="component" value="Unassembled WGS sequence"/>
</dbReference>
<feature type="region of interest" description="Disordered" evidence="4">
    <location>
        <begin position="30"/>
        <end position="66"/>
    </location>
</feature>
<dbReference type="HAMAP" id="MF_01341">
    <property type="entry name" value="Ribosomal_uL15"/>
    <property type="match status" value="1"/>
</dbReference>
<dbReference type="GO" id="GO:0005762">
    <property type="term" value="C:mitochondrial large ribosomal subunit"/>
    <property type="evidence" value="ECO:0007669"/>
    <property type="project" value="TreeGrafter"/>
</dbReference>
<dbReference type="InterPro" id="IPR030878">
    <property type="entry name" value="Ribosomal_uL15"/>
</dbReference>
<name>A0A9P8T8U3_9ASCO</name>
<dbReference type="NCBIfam" id="TIGR01071">
    <property type="entry name" value="rplO_bact"/>
    <property type="match status" value="1"/>
</dbReference>
<accession>A0A9P8T8U3</accession>
<sequence length="284" mass="31450">MLTGFSKFGQSFLLGPQSRCLSLLSSLGPAPNSQLNEKRVGRGPGSGYGKTSGRGQKGQKARGSVPNWFEGGQTPVYKLYPKRGFIRHQKLDLHEVPLIKIQQFHDSGRLKLAPGETLTMRKMREIGLITGSLKDGVAILGTGAPVYKLNINIESTKATQTAIEAIESNGGKYTSRYFSRSLGYKVHMSPQRFMRTKGYVPMQAKPIARRDILYYTSPEKRGYLAGSEFAKVVKDGATRASTARKEVKSPLMKHLEELSKSERKDYGVNAFINNSIVKFSDLKL</sequence>
<evidence type="ECO:0000259" key="5">
    <source>
        <dbReference type="Pfam" id="PF00828"/>
    </source>
</evidence>
<comment type="caution">
    <text evidence="6">The sequence shown here is derived from an EMBL/GenBank/DDBJ whole genome shotgun (WGS) entry which is preliminary data.</text>
</comment>
<dbReference type="InterPro" id="IPR021131">
    <property type="entry name" value="Ribosomal_uL15/eL18"/>
</dbReference>
<evidence type="ECO:0000256" key="4">
    <source>
        <dbReference type="SAM" id="MobiDB-lite"/>
    </source>
</evidence>
<dbReference type="PANTHER" id="PTHR12934">
    <property type="entry name" value="50S RIBOSOMAL PROTEIN L15"/>
    <property type="match status" value="1"/>
</dbReference>
<dbReference type="InterPro" id="IPR036227">
    <property type="entry name" value="Ribosomal_uL15/eL18_sf"/>
</dbReference>
<dbReference type="InterPro" id="IPR005749">
    <property type="entry name" value="Ribosomal_uL15_bac-type"/>
</dbReference>
<reference evidence="6" key="2">
    <citation type="submission" date="2021-01" db="EMBL/GenBank/DDBJ databases">
        <authorList>
            <person name="Schikora-Tamarit M.A."/>
        </authorList>
    </citation>
    <scope>NUCLEOTIDE SEQUENCE</scope>
    <source>
        <strain evidence="6">NCAIM Y.01608</strain>
    </source>
</reference>